<dbReference type="GO" id="GO:0016787">
    <property type="term" value="F:hydrolase activity"/>
    <property type="evidence" value="ECO:0007669"/>
    <property type="project" value="UniProtKB-KW"/>
</dbReference>
<sequence length="79" mass="8995">MSARFSGRDVVKVLRKHDYEFVTRTGSHIQMRDVTDDGEVRNVTVPLHDELDTGTLHSIADQCGANDFAAFCEWIDKNR</sequence>
<dbReference type="eggNOG" id="arCOG03087">
    <property type="taxonomic scope" value="Archaea"/>
</dbReference>
<keyword evidence="3" id="KW-0255">Endonuclease</keyword>
<evidence type="ECO:0000256" key="2">
    <source>
        <dbReference type="ARBA" id="ARBA00022722"/>
    </source>
</evidence>
<protein>
    <submittedName>
        <fullName evidence="7">HicA mRNA interferase family protein</fullName>
    </submittedName>
    <submittedName>
        <fullName evidence="8">YcfA family protein</fullName>
    </submittedName>
</protein>
<keyword evidence="5" id="KW-0694">RNA-binding</keyword>
<dbReference type="InterPro" id="IPR038570">
    <property type="entry name" value="HicA_sf"/>
</dbReference>
<reference evidence="7 10" key="3">
    <citation type="journal article" date="2014" name="Environ. Microbiol.">
        <title>Halorhabdus tiamatea: proteogenomics and glycosidase activity measurements identify the first cultivated euryarchaeon from a deep-sea anoxic brine lake as potential polysaccharide degrader.</title>
        <authorList>
            <person name="Werner J."/>
            <person name="Ferrer M."/>
            <person name="Michel G."/>
            <person name="Mann A.J."/>
            <person name="Huang S."/>
            <person name="Juarez S."/>
            <person name="Ciordia S."/>
            <person name="Albar J.P."/>
            <person name="Alcaide M."/>
            <person name="La Cono V."/>
            <person name="Yakimov M.M."/>
            <person name="Antunes A."/>
            <person name="Taborda M."/>
            <person name="Da Costa M.S."/>
            <person name="Amann R.I."/>
            <person name="Gloeckner F.O."/>
            <person name="Golyshina O.V."/>
            <person name="Golyshin P.N."/>
            <person name="Teeling H."/>
        </authorList>
    </citation>
    <scope>NUCLEOTIDE SEQUENCE [LARGE SCALE GENOMIC DNA]</scope>
    <source>
        <strain evidence="10">SARL4B</strain>
        <strain evidence="7">Type strain: SARL4B</strain>
    </source>
</reference>
<accession>F7PFM6</accession>
<dbReference type="KEGG" id="hti:HTIA_2203"/>
<reference evidence="8 9" key="2">
    <citation type="journal article" date="2013" name="PLoS ONE">
        <title>INDIGO - INtegrated Data Warehouse of MIcrobial GenOmes with Examples from the Red Sea Extremophiles.</title>
        <authorList>
            <person name="Alam I."/>
            <person name="Antunes A."/>
            <person name="Kamau A.A."/>
            <person name="Ba Alawi W."/>
            <person name="Kalkatawi M."/>
            <person name="Stingl U."/>
            <person name="Bajic V.B."/>
        </authorList>
    </citation>
    <scope>NUCLEOTIDE SEQUENCE [LARGE SCALE GENOMIC DNA]</scope>
    <source>
        <strain evidence="8 9">SARL4B</strain>
    </source>
</reference>
<keyword evidence="4" id="KW-0378">Hydrolase</keyword>
<dbReference type="HOGENOM" id="CLU_164851_6_1_2"/>
<dbReference type="RefSeq" id="WP_008523833.1">
    <property type="nucleotide sequence ID" value="NC_021921.1"/>
</dbReference>
<dbReference type="EMBL" id="HF571520">
    <property type="protein sequence ID" value="CCQ34315.1"/>
    <property type="molecule type" value="Genomic_DNA"/>
</dbReference>
<keyword evidence="2" id="KW-0540">Nuclease</keyword>
<gene>
    <name evidence="8" type="ORF">HLRTI_001524</name>
    <name evidence="7" type="ORF">HTIA_2203</name>
</gene>
<keyword evidence="10" id="KW-1185">Reference proteome</keyword>
<dbReference type="InterPro" id="IPR012933">
    <property type="entry name" value="HicA_mRNA_interferase"/>
</dbReference>
<evidence type="ECO:0000256" key="1">
    <source>
        <dbReference type="ARBA" id="ARBA00022649"/>
    </source>
</evidence>
<dbReference type="GO" id="GO:0003729">
    <property type="term" value="F:mRNA binding"/>
    <property type="evidence" value="ECO:0007669"/>
    <property type="project" value="InterPro"/>
</dbReference>
<evidence type="ECO:0000313" key="7">
    <source>
        <dbReference type="EMBL" id="CCQ34315.1"/>
    </source>
</evidence>
<evidence type="ECO:0000256" key="5">
    <source>
        <dbReference type="ARBA" id="ARBA00022884"/>
    </source>
</evidence>
<reference evidence="8 9" key="1">
    <citation type="journal article" date="2011" name="J. Bacteriol.">
        <title>Genome sequence of Halorhabdus tiamatea, the first archaeon isolated from a deep-sea anoxic brine lake.</title>
        <authorList>
            <person name="Antunes A."/>
            <person name="Alam I."/>
            <person name="Bajic V.B."/>
            <person name="Stingl U."/>
        </authorList>
    </citation>
    <scope>NUCLEOTIDE SEQUENCE [LARGE SCALE GENOMIC DNA]</scope>
    <source>
        <strain evidence="8 9">SARL4B</strain>
    </source>
</reference>
<keyword evidence="1" id="KW-1277">Toxin-antitoxin system</keyword>
<dbReference type="Pfam" id="PF07927">
    <property type="entry name" value="HicA_toxin"/>
    <property type="match status" value="1"/>
</dbReference>
<evidence type="ECO:0000313" key="9">
    <source>
        <dbReference type="Proteomes" id="UP000003861"/>
    </source>
</evidence>
<keyword evidence="6" id="KW-0346">Stress response</keyword>
<dbReference type="SUPFAM" id="SSF54786">
    <property type="entry name" value="YcfA/nrd intein domain"/>
    <property type="match status" value="1"/>
</dbReference>
<dbReference type="GeneID" id="23799248"/>
<evidence type="ECO:0000256" key="4">
    <source>
        <dbReference type="ARBA" id="ARBA00022801"/>
    </source>
</evidence>
<proteinExistence type="predicted"/>
<dbReference type="OrthoDB" id="7619at2157"/>
<dbReference type="Proteomes" id="UP000015381">
    <property type="component" value="Chromosome I"/>
</dbReference>
<evidence type="ECO:0000313" key="8">
    <source>
        <dbReference type="EMBL" id="ERJ06445.1"/>
    </source>
</evidence>
<evidence type="ECO:0000313" key="10">
    <source>
        <dbReference type="Proteomes" id="UP000015381"/>
    </source>
</evidence>
<dbReference type="EMBL" id="AFNT02000015">
    <property type="protein sequence ID" value="ERJ06445.1"/>
    <property type="molecule type" value="Genomic_DNA"/>
</dbReference>
<dbReference type="Proteomes" id="UP000003861">
    <property type="component" value="Unassembled WGS sequence"/>
</dbReference>
<organism evidence="8 9">
    <name type="scientific">Halorhabdus tiamatea SARL4B</name>
    <dbReference type="NCBI Taxonomy" id="1033806"/>
    <lineage>
        <taxon>Archaea</taxon>
        <taxon>Methanobacteriati</taxon>
        <taxon>Methanobacteriota</taxon>
        <taxon>Stenosarchaea group</taxon>
        <taxon>Halobacteria</taxon>
        <taxon>Halobacteriales</taxon>
        <taxon>Haloarculaceae</taxon>
        <taxon>Halorhabdus</taxon>
    </lineage>
</organism>
<dbReference type="GO" id="GO:0004519">
    <property type="term" value="F:endonuclease activity"/>
    <property type="evidence" value="ECO:0007669"/>
    <property type="project" value="UniProtKB-KW"/>
</dbReference>
<dbReference type="Gene3D" id="3.30.920.30">
    <property type="entry name" value="Hypothetical protein"/>
    <property type="match status" value="1"/>
</dbReference>
<dbReference type="AlphaFoldDB" id="F7PFM6"/>
<evidence type="ECO:0000256" key="6">
    <source>
        <dbReference type="ARBA" id="ARBA00023016"/>
    </source>
</evidence>
<evidence type="ECO:0000256" key="3">
    <source>
        <dbReference type="ARBA" id="ARBA00022759"/>
    </source>
</evidence>
<name>F7PFM6_9EURY</name>
<dbReference type="STRING" id="1033806.HTIA_2203"/>